<dbReference type="GO" id="GO:0004803">
    <property type="term" value="F:transposase activity"/>
    <property type="evidence" value="ECO:0007669"/>
    <property type="project" value="InterPro"/>
</dbReference>
<dbReference type="PANTHER" id="PTHR10196:SF67">
    <property type="entry name" value="SEDOHEPTULOKINASE"/>
    <property type="match status" value="1"/>
</dbReference>
<dbReference type="AlphaFoldDB" id="A0A8T1VEQ6"/>
<dbReference type="EMBL" id="JAGDFM010000337">
    <property type="protein sequence ID" value="KAG7379635.1"/>
    <property type="molecule type" value="Genomic_DNA"/>
</dbReference>
<dbReference type="InterPro" id="IPR018484">
    <property type="entry name" value="FGGY_N"/>
</dbReference>
<dbReference type="GO" id="GO:0050277">
    <property type="term" value="F:sedoheptulokinase activity"/>
    <property type="evidence" value="ECO:0007669"/>
    <property type="project" value="TreeGrafter"/>
</dbReference>
<dbReference type="GO" id="GO:0005829">
    <property type="term" value="C:cytosol"/>
    <property type="evidence" value="ECO:0007669"/>
    <property type="project" value="TreeGrafter"/>
</dbReference>
<evidence type="ECO:0000256" key="1">
    <source>
        <dbReference type="ARBA" id="ARBA00022679"/>
    </source>
</evidence>
<dbReference type="Proteomes" id="UP000694044">
    <property type="component" value="Unassembled WGS sequence"/>
</dbReference>
<keyword evidence="3" id="KW-0238">DNA-binding</keyword>
<organism evidence="5 6">
    <name type="scientific">Phytophthora pseudosyringae</name>
    <dbReference type="NCBI Taxonomy" id="221518"/>
    <lineage>
        <taxon>Eukaryota</taxon>
        <taxon>Sar</taxon>
        <taxon>Stramenopiles</taxon>
        <taxon>Oomycota</taxon>
        <taxon>Peronosporomycetes</taxon>
        <taxon>Peronosporales</taxon>
        <taxon>Peronosporaceae</taxon>
        <taxon>Phytophthora</taxon>
    </lineage>
</organism>
<comment type="caution">
    <text evidence="5">The sequence shown here is derived from an EMBL/GenBank/DDBJ whole genome shotgun (WGS) entry which is preliminary data.</text>
</comment>
<dbReference type="GO" id="GO:0003677">
    <property type="term" value="F:DNA binding"/>
    <property type="evidence" value="ECO:0007669"/>
    <property type="project" value="UniProtKB-KW"/>
</dbReference>
<dbReference type="Pfam" id="PF03221">
    <property type="entry name" value="HTH_Tnp_Tc5"/>
    <property type="match status" value="1"/>
</dbReference>
<proteinExistence type="predicted"/>
<dbReference type="Pfam" id="PF01527">
    <property type="entry name" value="HTH_Tnp_1"/>
    <property type="match status" value="1"/>
</dbReference>
<dbReference type="CDD" id="cd07777">
    <property type="entry name" value="ASKHA_NBD_FGGY_SHK"/>
    <property type="match status" value="1"/>
</dbReference>
<dbReference type="InterPro" id="IPR002514">
    <property type="entry name" value="Transposase_8"/>
</dbReference>
<reference evidence="5" key="1">
    <citation type="submission" date="2021-02" db="EMBL/GenBank/DDBJ databases">
        <authorList>
            <person name="Palmer J.M."/>
        </authorList>
    </citation>
    <scope>NUCLEOTIDE SEQUENCE</scope>
    <source>
        <strain evidence="5">SCRP734</strain>
    </source>
</reference>
<gene>
    <name evidence="5" type="ORF">PHYPSEUDO_008318</name>
</gene>
<evidence type="ECO:0000313" key="5">
    <source>
        <dbReference type="EMBL" id="KAG7379635.1"/>
    </source>
</evidence>
<dbReference type="PROSITE" id="PS51253">
    <property type="entry name" value="HTH_CENPB"/>
    <property type="match status" value="1"/>
</dbReference>
<dbReference type="SMART" id="SM00674">
    <property type="entry name" value="CENPB"/>
    <property type="match status" value="1"/>
</dbReference>
<keyword evidence="6" id="KW-1185">Reference proteome</keyword>
<dbReference type="GO" id="GO:0006313">
    <property type="term" value="P:DNA transposition"/>
    <property type="evidence" value="ECO:0007669"/>
    <property type="project" value="InterPro"/>
</dbReference>
<evidence type="ECO:0000259" key="4">
    <source>
        <dbReference type="PROSITE" id="PS51253"/>
    </source>
</evidence>
<evidence type="ECO:0000256" key="2">
    <source>
        <dbReference type="ARBA" id="ARBA00022777"/>
    </source>
</evidence>
<name>A0A8T1VEQ6_9STRA</name>
<dbReference type="GO" id="GO:0006071">
    <property type="term" value="P:glycerol metabolic process"/>
    <property type="evidence" value="ECO:0007669"/>
    <property type="project" value="TreeGrafter"/>
</dbReference>
<keyword evidence="1" id="KW-0808">Transferase</keyword>
<evidence type="ECO:0000313" key="6">
    <source>
        <dbReference type="Proteomes" id="UP000694044"/>
    </source>
</evidence>
<feature type="domain" description="HTH CENPB-type" evidence="4">
    <location>
        <begin position="67"/>
        <end position="138"/>
    </location>
</feature>
<dbReference type="Pfam" id="PF00370">
    <property type="entry name" value="FGGY_N"/>
    <property type="match status" value="1"/>
</dbReference>
<dbReference type="OrthoDB" id="10264182at2759"/>
<evidence type="ECO:0000256" key="3">
    <source>
        <dbReference type="ARBA" id="ARBA00023125"/>
    </source>
</evidence>
<protein>
    <recommendedName>
        <fullName evidence="4">HTH CENPB-type domain-containing protein</fullName>
    </recommendedName>
</protein>
<accession>A0A8T1VEQ6</accession>
<keyword evidence="2" id="KW-0418">Kinase</keyword>
<dbReference type="PANTHER" id="PTHR10196">
    <property type="entry name" value="SUGAR KINASE"/>
    <property type="match status" value="1"/>
</dbReference>
<sequence length="680" mass="72535">MATRRSYPAAFKLAVVRELTEGAPPPSVRSLAQRHSVTPSMVRKWLSSRSELETAVALDGGGSGRQRKLGSGRRPNAAIDAALLRWVQSQREGGKTLTDREMQEQARGIAEAQGVADFHASNGYIYSFKNRNKLSTASAGGSKRRRAAGPAQGVTVQVSQEAAGAAADRDCLFGVDIGLKSVKCALVCAATGNILASSSAPIEHAANLLESEQSVANVLLTVLSAVQALPPALRLSIRSVGICGVMHGIVWWRCDAIRLALWELLAGRGAGPGTTSARSWPWSTYITFLDQRCTPALLTEWRAKIQVANTTATATPFGLEPVDVCASTSPIASGYGLATFAYMLERQPREIAGFDACGTIQDFIAFALCGHSTPAQNCMDVTDAFSWGGFDINMKTWNPHTVQALGLPVHMLPTVKDPGAIIGQSSEIAAVLGLPNGKPVYLAMGDHPCAVMTTMAQTRGPADLNLSRTSVLSVGSASQLAMVLTEEDATQLKQTRGSCSLSFEVRPFLSENWYLGVAGSLSGGNIFAWFVKQCQAWSRQLAVDPTAEHLSDDATYARLISLGGTKLDTDLTFSPTLYGEWASPNVRGSIEQLRISNWSLGDISASICRGLVDNIFSMVPENLRTDLLQQPMIGTGNALVRNSLLQHFLGHKLAHPSQLSIQSTADAAVGVAFIPSLLQK</sequence>
<dbReference type="InterPro" id="IPR006600">
    <property type="entry name" value="HTH_CenpB_DNA-bd_dom"/>
</dbReference>